<dbReference type="OrthoDB" id="2969215at2759"/>
<keyword evidence="3" id="KW-1185">Reference proteome</keyword>
<evidence type="ECO:0000313" key="3">
    <source>
        <dbReference type="Proteomes" id="UP000813461"/>
    </source>
</evidence>
<gene>
    <name evidence="2" type="ORF">FB567DRAFT_57028</name>
</gene>
<protein>
    <recommendedName>
        <fullName evidence="1">DUF5071 domain-containing protein</fullName>
    </recommendedName>
</protein>
<dbReference type="InterPro" id="IPR031837">
    <property type="entry name" value="DUF5071"/>
</dbReference>
<evidence type="ECO:0000259" key="1">
    <source>
        <dbReference type="Pfam" id="PF16804"/>
    </source>
</evidence>
<accession>A0A8K0VXS3</accession>
<reference evidence="2" key="1">
    <citation type="journal article" date="2021" name="Nat. Commun.">
        <title>Genetic determinants of endophytism in the Arabidopsis root mycobiome.</title>
        <authorList>
            <person name="Mesny F."/>
            <person name="Miyauchi S."/>
            <person name="Thiergart T."/>
            <person name="Pickel B."/>
            <person name="Atanasova L."/>
            <person name="Karlsson M."/>
            <person name="Huettel B."/>
            <person name="Barry K.W."/>
            <person name="Haridas S."/>
            <person name="Chen C."/>
            <person name="Bauer D."/>
            <person name="Andreopoulos W."/>
            <person name="Pangilinan J."/>
            <person name="LaButti K."/>
            <person name="Riley R."/>
            <person name="Lipzen A."/>
            <person name="Clum A."/>
            <person name="Drula E."/>
            <person name="Henrissat B."/>
            <person name="Kohler A."/>
            <person name="Grigoriev I.V."/>
            <person name="Martin F.M."/>
            <person name="Hacquard S."/>
        </authorList>
    </citation>
    <scope>NUCLEOTIDE SEQUENCE</scope>
    <source>
        <strain evidence="2">MPI-SDFR-AT-0120</strain>
    </source>
</reference>
<evidence type="ECO:0000313" key="2">
    <source>
        <dbReference type="EMBL" id="KAH7087009.1"/>
    </source>
</evidence>
<organism evidence="2 3">
    <name type="scientific">Paraphoma chrysanthemicola</name>
    <dbReference type="NCBI Taxonomy" id="798071"/>
    <lineage>
        <taxon>Eukaryota</taxon>
        <taxon>Fungi</taxon>
        <taxon>Dikarya</taxon>
        <taxon>Ascomycota</taxon>
        <taxon>Pezizomycotina</taxon>
        <taxon>Dothideomycetes</taxon>
        <taxon>Pleosporomycetidae</taxon>
        <taxon>Pleosporales</taxon>
        <taxon>Pleosporineae</taxon>
        <taxon>Phaeosphaeriaceae</taxon>
        <taxon>Paraphoma</taxon>
    </lineage>
</organism>
<dbReference type="Pfam" id="PF16804">
    <property type="entry name" value="DUF5071"/>
    <property type="match status" value="1"/>
</dbReference>
<comment type="caution">
    <text evidence="2">The sequence shown here is derived from an EMBL/GenBank/DDBJ whole genome shotgun (WGS) entry which is preliminary data.</text>
</comment>
<dbReference type="InterPro" id="IPR038692">
    <property type="entry name" value="Cthe_2751_sf"/>
</dbReference>
<proteinExistence type="predicted"/>
<dbReference type="Gene3D" id="1.25.40.750">
    <property type="entry name" value="Domain of unknown function DUF5071"/>
    <property type="match status" value="1"/>
</dbReference>
<sequence length="238" mass="26415">MMIKSALGLVSATKGAVAPPRTPAFPIRLPRPSYHHRLGHIHTTSNIHRLPIPRFTSKALSTSINRPETTLSIMSTSTIANPLLPNDKTDEAAVTHLETLPPSSWASLILIVPSTPHMNSPGPLIDSSTGLLTWLQDINWPIAYPISRLLLSLINTSTEVREGEGQILVRALKRVFCESEDWDWVHYCSTQIVCEVGDKTWVREEFGACLKGLKERVSGDVEKIVEETQSEMSTRKCD</sequence>
<dbReference type="Proteomes" id="UP000813461">
    <property type="component" value="Unassembled WGS sequence"/>
</dbReference>
<dbReference type="AlphaFoldDB" id="A0A8K0VXS3"/>
<feature type="domain" description="DUF5071" evidence="1">
    <location>
        <begin position="129"/>
        <end position="195"/>
    </location>
</feature>
<dbReference type="EMBL" id="JAGMVJ010000010">
    <property type="protein sequence ID" value="KAH7087009.1"/>
    <property type="molecule type" value="Genomic_DNA"/>
</dbReference>
<name>A0A8K0VXS3_9PLEO</name>